<sequence length="324" mass="36729">MNKKSINWGILGAGKIAGKFAISLKQVENACLYAVASRSQEKATAFAEKFEVQKAFGSYESMLQNKEIDIVYVATPHVFHYAHSMLSLDFGKAVLCEKPFAMNRKQVEEMIATAKTKNLLLMEAMWTPFLPHIQYLKELLESQKYGKIKKLTADFGFDAPFDEQGRLFKKSLGGGSLLDIGIYPVFLALHTLGIPEKIEAKATLGKTEVDEDCEIRFLYRENVKADLKSSIIKRTPTVAVFELEHAVIEIASRWHEPSTITIISSGETEMKNFEVASYGYEFEARHVQEMLFQGRTESNVMTFQKSLELISLLDKVRELIKLEY</sequence>
<comment type="similarity">
    <text evidence="1">Belongs to the Gfo/Idh/MocA family.</text>
</comment>
<feature type="domain" description="Gfo/Idh/MocA-like oxidoreductase N-terminal" evidence="3">
    <location>
        <begin position="6"/>
        <end position="123"/>
    </location>
</feature>
<dbReference type="SUPFAM" id="SSF55347">
    <property type="entry name" value="Glyceraldehyde-3-phosphate dehydrogenase-like, C-terminal domain"/>
    <property type="match status" value="1"/>
</dbReference>
<feature type="domain" description="GFO/IDH/MocA-like oxidoreductase" evidence="4">
    <location>
        <begin position="133"/>
        <end position="235"/>
    </location>
</feature>
<evidence type="ECO:0000256" key="2">
    <source>
        <dbReference type="ARBA" id="ARBA00023002"/>
    </source>
</evidence>
<dbReference type="RefSeq" id="WP_168137689.1">
    <property type="nucleotide sequence ID" value="NZ_JAAVJR010000003.1"/>
</dbReference>
<keyword evidence="2" id="KW-0560">Oxidoreductase</keyword>
<dbReference type="Pfam" id="PF22725">
    <property type="entry name" value="GFO_IDH_MocA_C3"/>
    <property type="match status" value="1"/>
</dbReference>
<evidence type="ECO:0000313" key="6">
    <source>
        <dbReference type="Proteomes" id="UP000703674"/>
    </source>
</evidence>
<evidence type="ECO:0000259" key="3">
    <source>
        <dbReference type="Pfam" id="PF01408"/>
    </source>
</evidence>
<evidence type="ECO:0000259" key="4">
    <source>
        <dbReference type="Pfam" id="PF22725"/>
    </source>
</evidence>
<dbReference type="InterPro" id="IPR055170">
    <property type="entry name" value="GFO_IDH_MocA-like_dom"/>
</dbReference>
<dbReference type="Gene3D" id="3.30.360.10">
    <property type="entry name" value="Dihydrodipicolinate Reductase, domain 2"/>
    <property type="match status" value="1"/>
</dbReference>
<reference evidence="5 6" key="1">
    <citation type="submission" date="2020-03" db="EMBL/GenBank/DDBJ databases">
        <title>Salinimicrobium sp. nov, isolated from SCS.</title>
        <authorList>
            <person name="Cao W.R."/>
        </authorList>
    </citation>
    <scope>NUCLEOTIDE SEQUENCE [LARGE SCALE GENOMIC DNA]</scope>
    <source>
        <strain evidence="6">J15B91</strain>
    </source>
</reference>
<accession>A0ABX1CW97</accession>
<keyword evidence="6" id="KW-1185">Reference proteome</keyword>
<gene>
    <name evidence="5" type="ORF">HC175_06520</name>
</gene>
<dbReference type="SUPFAM" id="SSF51735">
    <property type="entry name" value="NAD(P)-binding Rossmann-fold domains"/>
    <property type="match status" value="1"/>
</dbReference>
<organism evidence="5 6">
    <name type="scientific">Salinimicrobium oceani</name>
    <dbReference type="NCBI Taxonomy" id="2722702"/>
    <lineage>
        <taxon>Bacteria</taxon>
        <taxon>Pseudomonadati</taxon>
        <taxon>Bacteroidota</taxon>
        <taxon>Flavobacteriia</taxon>
        <taxon>Flavobacteriales</taxon>
        <taxon>Flavobacteriaceae</taxon>
        <taxon>Salinimicrobium</taxon>
    </lineage>
</organism>
<dbReference type="Pfam" id="PF01408">
    <property type="entry name" value="GFO_IDH_MocA"/>
    <property type="match status" value="1"/>
</dbReference>
<comment type="caution">
    <text evidence="5">The sequence shown here is derived from an EMBL/GenBank/DDBJ whole genome shotgun (WGS) entry which is preliminary data.</text>
</comment>
<protein>
    <submittedName>
        <fullName evidence="5">Gfo/Idh/MocA family oxidoreductase</fullName>
    </submittedName>
</protein>
<evidence type="ECO:0000256" key="1">
    <source>
        <dbReference type="ARBA" id="ARBA00010928"/>
    </source>
</evidence>
<evidence type="ECO:0000313" key="5">
    <source>
        <dbReference type="EMBL" id="NJW52570.1"/>
    </source>
</evidence>
<dbReference type="InterPro" id="IPR036291">
    <property type="entry name" value="NAD(P)-bd_dom_sf"/>
</dbReference>
<dbReference type="EMBL" id="JAAVJR010000003">
    <property type="protein sequence ID" value="NJW52570.1"/>
    <property type="molecule type" value="Genomic_DNA"/>
</dbReference>
<dbReference type="InterPro" id="IPR050984">
    <property type="entry name" value="Gfo/Idh/MocA_domain"/>
</dbReference>
<dbReference type="InterPro" id="IPR000683">
    <property type="entry name" value="Gfo/Idh/MocA-like_OxRdtase_N"/>
</dbReference>
<dbReference type="Proteomes" id="UP000703674">
    <property type="component" value="Unassembled WGS sequence"/>
</dbReference>
<dbReference type="PANTHER" id="PTHR22604:SF105">
    <property type="entry name" value="TRANS-1,2-DIHYDROBENZENE-1,2-DIOL DEHYDROGENASE"/>
    <property type="match status" value="1"/>
</dbReference>
<proteinExistence type="inferred from homology"/>
<dbReference type="PANTHER" id="PTHR22604">
    <property type="entry name" value="OXIDOREDUCTASES"/>
    <property type="match status" value="1"/>
</dbReference>
<dbReference type="Gene3D" id="3.40.50.720">
    <property type="entry name" value="NAD(P)-binding Rossmann-like Domain"/>
    <property type="match status" value="1"/>
</dbReference>
<name>A0ABX1CW97_9FLAO</name>